<dbReference type="SUPFAM" id="SSF51120">
    <property type="entry name" value="beta-Roll"/>
    <property type="match status" value="9"/>
</dbReference>
<feature type="compositionally biased region" description="Basic and acidic residues" evidence="5">
    <location>
        <begin position="563"/>
        <end position="583"/>
    </location>
</feature>
<dbReference type="PROSITE" id="PS00330">
    <property type="entry name" value="HEMOLYSIN_CALCIUM"/>
    <property type="match status" value="4"/>
</dbReference>
<dbReference type="Proteomes" id="UP000076077">
    <property type="component" value="Chromosome"/>
</dbReference>
<evidence type="ECO:0000256" key="1">
    <source>
        <dbReference type="ARBA" id="ARBA00004613"/>
    </source>
</evidence>
<dbReference type="Gene3D" id="2.150.10.10">
    <property type="entry name" value="Serralysin-like metalloprotease, C-terminal"/>
    <property type="match status" value="7"/>
</dbReference>
<proteinExistence type="predicted"/>
<dbReference type="GO" id="GO:0005576">
    <property type="term" value="C:extracellular region"/>
    <property type="evidence" value="ECO:0007669"/>
    <property type="project" value="UniProtKB-SubCell"/>
</dbReference>
<dbReference type="InterPro" id="IPR011049">
    <property type="entry name" value="Serralysin-like_metalloprot_C"/>
</dbReference>
<evidence type="ECO:0000256" key="5">
    <source>
        <dbReference type="SAM" id="MobiDB-lite"/>
    </source>
</evidence>
<dbReference type="Gene3D" id="2.60.40.10">
    <property type="entry name" value="Immunoglobulins"/>
    <property type="match status" value="4"/>
</dbReference>
<dbReference type="GO" id="GO:0005509">
    <property type="term" value="F:calcium ion binding"/>
    <property type="evidence" value="ECO:0007669"/>
    <property type="project" value="InterPro"/>
</dbReference>
<dbReference type="PRINTS" id="PR00313">
    <property type="entry name" value="CABNDNGRPT"/>
</dbReference>
<dbReference type="InterPro" id="IPR001343">
    <property type="entry name" value="Hemolysn_Ca-bd"/>
</dbReference>
<dbReference type="InterPro" id="IPR015919">
    <property type="entry name" value="Cadherin-like_sf"/>
</dbReference>
<dbReference type="KEGG" id="mthd:A3224_11315"/>
<evidence type="ECO:0000313" key="7">
    <source>
        <dbReference type="Proteomes" id="UP000076077"/>
    </source>
</evidence>
<dbReference type="InterPro" id="IPR050557">
    <property type="entry name" value="RTX_toxin/Mannuronan_C5-epim"/>
</dbReference>
<accession>A0A143HNL2</accession>
<dbReference type="EMBL" id="CP014864">
    <property type="protein sequence ID" value="AMX03076.1"/>
    <property type="molecule type" value="Genomic_DNA"/>
</dbReference>
<dbReference type="OrthoDB" id="5699795at2"/>
<keyword evidence="2" id="KW-0964">Secreted</keyword>
<comment type="subcellular location">
    <subcellularLocation>
        <location evidence="1">Secreted</location>
    </subcellularLocation>
</comment>
<evidence type="ECO:0000256" key="2">
    <source>
        <dbReference type="ARBA" id="ARBA00022525"/>
    </source>
</evidence>
<dbReference type="STRING" id="252514.A3224_11315"/>
<feature type="region of interest" description="Disordered" evidence="5">
    <location>
        <begin position="563"/>
        <end position="599"/>
    </location>
</feature>
<dbReference type="Pfam" id="PF00353">
    <property type="entry name" value="HemolysinCabind"/>
    <property type="match status" value="26"/>
</dbReference>
<evidence type="ECO:0008006" key="8">
    <source>
        <dbReference type="Google" id="ProtNLM"/>
    </source>
</evidence>
<dbReference type="InterPro" id="IPR013783">
    <property type="entry name" value="Ig-like_fold"/>
</dbReference>
<dbReference type="Pfam" id="PF18884">
    <property type="entry name" value="TSP3_bac"/>
    <property type="match status" value="2"/>
</dbReference>
<dbReference type="GeneID" id="76608637"/>
<evidence type="ECO:0000313" key="6">
    <source>
        <dbReference type="EMBL" id="AMX03076.1"/>
    </source>
</evidence>
<dbReference type="SUPFAM" id="SSF49313">
    <property type="entry name" value="Cadherin-like"/>
    <property type="match status" value="1"/>
</dbReference>
<name>A0A143HNL2_MICTH</name>
<protein>
    <recommendedName>
        <fullName evidence="8">Ca2+-binding protein, RTX toxin-related</fullName>
    </recommendedName>
</protein>
<sequence length="2544" mass="268196">MLQRWGILAAFWICTLGVPATVAQEEALCAEVRIEILQELTLERQGFEAIMRITNSLDTYSIEDIAITVNFTDADGNAVTATSNTAASDAEFFIRVDDTQNINSLVTGDDGAVTDGVIQAGKVGEFRWLIVPTANAAGQTDNGELYFVGATLSYSYGGKEELVQVAPDSIVVKPQPLLTLDYFLTQEVIGDDAFTTEIEPPEPYTLGVRIDNSGYGTARNVKIESAQPRIVDNEQGLAIDFTITKSFVESQPAEPTLLINFGEIAPQSMKTGRWVMESTLSGKFTEFSASFTHADELGGELTSLIEATNAHLLVKDVLVDLPGRDAVLDFLAYGAGGDLYLYESENTGADLALCKSCAQVTSLSYTLGSENGGSRVLSGAVQEGFGFIQVSDPYAGAKVLHRVVRGDGKTLNPNNYWLSKKRADDKVSFNYFINIFDYDSSPDYTLYFVDSAELPQPPVIQAILDRTSHEGGQIGFLVQASDPNGTVPQLSSSNLPSGATFTDGGDGTGIFRWQPAIGQAGNYVVTFTATDGALSTQRSVNLKVNPADDTDGDGLSDAWEREHFGNLDRDGTGDYDGDGRTDAQEEEVGSDPTVPEVAPGAPQIASPVFDAEILDGAAELLPTLEVTNGQHDPELTVAYQFEIYSDEAMLTKVAEATVDEGNGSTRWTVAADALLPGQSFADNSLYFWRVRAITVVEAGSNEAPVASNWEASRFFINTANDAPSAPAIIAPQVDAILADTRPELIVAHAFDADRDALTYGFDLFHESDLDTPIASVNGLLPGGNFQTKWQVPNPLDEDSAYIWKAWVEDEHGARTESAIGSFLVSVQNNAPTEPSIVSPVGGLSEWLPNNGVELRVANASDPEQQPLTYFFELDTVASFDRGAVISSGPVTEGDTETAWIIEGLQEDLTYYWRAKVSDGEVESNWVSASFQVDSDNSAPPVPSLQNPGDGAVVESLRPLFEVNPVIDPDGDAVQYRFEVYSDAELTLLVASQQQADTQWTPGFDFNDNSHYYWRARAEDAKGMASDWSPVNRFAINENAVNDPPQITLVLPDSAVTVSGPQLLIQWQDSDPDSNATVSLYYLYEGGSRTLIVTDIPEDEDGEGDQYLWDVSGLLPGNYTLEAEITDGETTVTASGCCTITVPSQSKRITVTPLTPLETDEAGTVIAAVEVSLDQPLQAGTSLTLNLSITDETEAEILGDHYLQFTAENWDIPQTIRLRGLDDCNVDGDSPFSLVFQPAQTDDPAYSGYLLDSIAFVNRDSESAGQTLFICRYQLEEQVPLSGTDEVESHYRVQLDNQGVALVDASATLTLLPSPDLNYAAEIVGSNRFTFSDIPFAGSVLSNEILVIRHPAGQALDFAKFSWDIEAGESQVDVEGNSGNNTLHGSVGADIIDGKAGNDTIYAGDGDDVIIGGPGADQLYGEGGNDTFIVEGNDGYADRFEGGEGFDQVLGGSGDDAIRLSVFSGSATVERIDGAGGYNIIYGTSGNNILDFSDTELVNIAFIDGLAGNDTIYGSSADDKIIGGSGNDQLYGNAGDDIFYIEGVNSGTDRVEGGTGLDKVVGSDGDDWFRFSVFSGEARVEVIDGGEGNNQILGTSANNTLDFRDVTLLNIARLDAGAGNDTVYGSSAADVIVGGLGSDNLYGEGGDDRFLITAGDAGFDRYDGGEGEDWLVGTPSDDDFRLRVFSGNATVEVIDGDGGYNRILGSSANNTLDFSNTQLISIDLIDAGAGNDTVKGSSAADVIEGGLGSDLLYGNGGADIFLLTAGDTGFDQYRGGEGTDRILGTDGDDEIRLSVFSGEARVEIIDGGAGNNRIVGSSANNTLDFSETQLLNIAEIDAGAGNDTVYGSQGADRILGGPGSDYLYGEGGDDTFVVMEGDSGADRINGGEGFDTLLGSFADDNIVFSVFGGSATVERIDGGAGTNRISGTSANNTLDFRNTELVNIALINGAEGNDTIYGTSDADVIEGGLGSDTVYGEGGDDIFKLTPGDTGADSYRGGEGRDTLLGTSGDDLFRFSVFAGEASVEVIDGNGGTDRIVGTTANNTLDFSATELIGIASIDAGSGNDTIYGSPEADTIAGGLGSDYLVGGDGDDTFLFTAGDTGADKYSGGKGDDQLLGSAEDDDMIFSVFSGANTVERIDGGEGVNRLFGTSANNTLDFRETQLVNIASIHGAAGNDTIYGSSADDVIEGGIGSDTLYGSAGDDTFIVTPGDTGYDRYQGDEGSDTLLGTDGDDEFRLSFFSGDATVETIDGKAGTNRIVGSSANNTLDFRNTELIAINRINGGAGNDTIYGSQGDDFIEGGIGSDNLYGEGGDDVFLLTEGDTGYDRYSGGAGTDEVRGSSGNDLIRLASYSGAYTVEVINGNGGVDYIQGTTGNNTLDFSTTVLTAIAEIRGEKGNDTIYGSQGADTIRGGAGNDTLQGNAGADIYVFARGDGVDTINDSGSSAGDKLLFEGAIAPEDIWLVKNGNHLDIYLLAGAEKVQVRNWQSSESAIEVIATEAGAELPLANIDALAELMTAIGVPQNGVISLSGDQQAQVAEARNTAWQ</sequence>
<dbReference type="InterPro" id="IPR018511">
    <property type="entry name" value="Hemolysin-typ_Ca-bd_CS"/>
</dbReference>
<dbReference type="PANTHER" id="PTHR38340:SF1">
    <property type="entry name" value="S-LAYER PROTEIN"/>
    <property type="match status" value="1"/>
</dbReference>
<dbReference type="GO" id="GO:0016020">
    <property type="term" value="C:membrane"/>
    <property type="evidence" value="ECO:0007669"/>
    <property type="project" value="InterPro"/>
</dbReference>
<gene>
    <name evidence="6" type="ORF">A3224_11315</name>
</gene>
<keyword evidence="4" id="KW-0106">Calcium</keyword>
<evidence type="ECO:0000256" key="3">
    <source>
        <dbReference type="ARBA" id="ARBA00022729"/>
    </source>
</evidence>
<dbReference type="RefSeq" id="WP_067154574.1">
    <property type="nucleotide sequence ID" value="NZ_CP014864.1"/>
</dbReference>
<evidence type="ECO:0000256" key="4">
    <source>
        <dbReference type="ARBA" id="ARBA00022837"/>
    </source>
</evidence>
<organism evidence="6 7">
    <name type="scientific">Microbulbifer thermotolerans</name>
    <dbReference type="NCBI Taxonomy" id="252514"/>
    <lineage>
        <taxon>Bacteria</taxon>
        <taxon>Pseudomonadati</taxon>
        <taxon>Pseudomonadota</taxon>
        <taxon>Gammaproteobacteria</taxon>
        <taxon>Cellvibrionales</taxon>
        <taxon>Microbulbiferaceae</taxon>
        <taxon>Microbulbifer</taxon>
    </lineage>
</organism>
<keyword evidence="3" id="KW-0732">Signal</keyword>
<keyword evidence="7" id="KW-1185">Reference proteome</keyword>
<dbReference type="PANTHER" id="PTHR38340">
    <property type="entry name" value="S-LAYER PROTEIN"/>
    <property type="match status" value="1"/>
</dbReference>
<reference evidence="7" key="1">
    <citation type="submission" date="2016-03" db="EMBL/GenBank/DDBJ databases">
        <authorList>
            <person name="Lee Y.-S."/>
            <person name="Choi Y.-L."/>
        </authorList>
    </citation>
    <scope>NUCLEOTIDE SEQUENCE [LARGE SCALE GENOMIC DNA]</scope>
    <source>
        <strain evidence="7">DAU221</strain>
    </source>
</reference>
<dbReference type="InterPro" id="IPR059100">
    <property type="entry name" value="TSP3_bac"/>
</dbReference>
<dbReference type="Pfam" id="PF05345">
    <property type="entry name" value="He_PIG"/>
    <property type="match status" value="1"/>
</dbReference>